<dbReference type="Gene3D" id="3.30.1490.120">
    <property type="entry name" value="RNA polymerase Rpb7-like, N-terminal domain"/>
    <property type="match status" value="1"/>
</dbReference>
<keyword evidence="5" id="KW-0539">Nucleus</keyword>
<dbReference type="GO" id="GO:0060213">
    <property type="term" value="P:positive regulation of nuclear-transcribed mRNA poly(A) tail shortening"/>
    <property type="evidence" value="ECO:0007669"/>
    <property type="project" value="TreeGrafter"/>
</dbReference>
<feature type="domain" description="S1 motif" evidence="6">
    <location>
        <begin position="81"/>
        <end position="158"/>
    </location>
</feature>
<dbReference type="AlphaFoldDB" id="A0A4D9CR76"/>
<evidence type="ECO:0000256" key="4">
    <source>
        <dbReference type="ARBA" id="ARBA00023163"/>
    </source>
</evidence>
<dbReference type="GO" id="GO:0031369">
    <property type="term" value="F:translation initiation factor binding"/>
    <property type="evidence" value="ECO:0007669"/>
    <property type="project" value="TreeGrafter"/>
</dbReference>
<dbReference type="Proteomes" id="UP000355283">
    <property type="component" value="Unassembled WGS sequence"/>
</dbReference>
<evidence type="ECO:0000256" key="2">
    <source>
        <dbReference type="ARBA" id="ARBA00009307"/>
    </source>
</evidence>
<dbReference type="GO" id="GO:0000932">
    <property type="term" value="C:P-body"/>
    <property type="evidence" value="ECO:0007669"/>
    <property type="project" value="TreeGrafter"/>
</dbReference>
<comment type="subcellular location">
    <subcellularLocation>
        <location evidence="1">Nucleus</location>
    </subcellularLocation>
</comment>
<name>A0A4D9CR76_9STRA</name>
<dbReference type="EMBL" id="SDOX01000145">
    <property type="protein sequence ID" value="TFJ81034.1"/>
    <property type="molecule type" value="Genomic_DNA"/>
</dbReference>
<comment type="similarity">
    <text evidence="2">Belongs to the eukaryotic RPB7/RPC8 RNA polymerase subunit family.</text>
</comment>
<evidence type="ECO:0000256" key="3">
    <source>
        <dbReference type="ARBA" id="ARBA00022478"/>
    </source>
</evidence>
<gene>
    <name evidence="7" type="ORF">NSK_007677</name>
</gene>
<dbReference type="GO" id="GO:0005665">
    <property type="term" value="C:RNA polymerase II, core complex"/>
    <property type="evidence" value="ECO:0007669"/>
    <property type="project" value="TreeGrafter"/>
</dbReference>
<accession>A0A4D9CR76</accession>
<dbReference type="PANTHER" id="PTHR12709:SF4">
    <property type="entry name" value="DNA-DIRECTED RNA POLYMERASE II SUBUNIT RPB7"/>
    <property type="match status" value="1"/>
</dbReference>
<dbReference type="InterPro" id="IPR045113">
    <property type="entry name" value="Rpb7-like"/>
</dbReference>
<dbReference type="InterPro" id="IPR036898">
    <property type="entry name" value="RNA_pol_Rpb7-like_N_sf"/>
</dbReference>
<dbReference type="SUPFAM" id="SSF88798">
    <property type="entry name" value="N-terminal, heterodimerisation domain of RBP7 (RpoE)"/>
    <property type="match status" value="1"/>
</dbReference>
<dbReference type="InterPro" id="IPR012340">
    <property type="entry name" value="NA-bd_OB-fold"/>
</dbReference>
<keyword evidence="8" id="KW-1185">Reference proteome</keyword>
<comment type="caution">
    <text evidence="7">The sequence shown here is derived from an EMBL/GenBank/DDBJ whole genome shotgun (WGS) entry which is preliminary data.</text>
</comment>
<dbReference type="GO" id="GO:0003697">
    <property type="term" value="F:single-stranded DNA binding"/>
    <property type="evidence" value="ECO:0007669"/>
    <property type="project" value="TreeGrafter"/>
</dbReference>
<evidence type="ECO:0000259" key="6">
    <source>
        <dbReference type="Pfam" id="PF00575"/>
    </source>
</evidence>
<keyword evidence="4" id="KW-0804">Transcription</keyword>
<keyword evidence="3" id="KW-0240">DNA-directed RNA polymerase</keyword>
<organism evidence="7 8">
    <name type="scientific">Nannochloropsis salina CCMP1776</name>
    <dbReference type="NCBI Taxonomy" id="1027361"/>
    <lineage>
        <taxon>Eukaryota</taxon>
        <taxon>Sar</taxon>
        <taxon>Stramenopiles</taxon>
        <taxon>Ochrophyta</taxon>
        <taxon>Eustigmatophyceae</taxon>
        <taxon>Eustigmatales</taxon>
        <taxon>Monodopsidaceae</taxon>
        <taxon>Microchloropsis</taxon>
        <taxon>Microchloropsis salina</taxon>
    </lineage>
</organism>
<dbReference type="FunFam" id="2.40.50.140:FF:000043">
    <property type="entry name" value="DNA-directed RNA polymerase II subunit RPB7"/>
    <property type="match status" value="1"/>
</dbReference>
<evidence type="ECO:0000256" key="5">
    <source>
        <dbReference type="ARBA" id="ARBA00023242"/>
    </source>
</evidence>
<evidence type="ECO:0000313" key="7">
    <source>
        <dbReference type="EMBL" id="TFJ81034.1"/>
    </source>
</evidence>
<dbReference type="GO" id="GO:0003727">
    <property type="term" value="F:single-stranded RNA binding"/>
    <property type="evidence" value="ECO:0007669"/>
    <property type="project" value="TreeGrafter"/>
</dbReference>
<dbReference type="FunFam" id="3.30.1490.120:FF:000001">
    <property type="entry name" value="DNA-directed RNA polymerase II subunit RPB7"/>
    <property type="match status" value="1"/>
</dbReference>
<dbReference type="GO" id="GO:0045948">
    <property type="term" value="P:positive regulation of translational initiation"/>
    <property type="evidence" value="ECO:0007669"/>
    <property type="project" value="TreeGrafter"/>
</dbReference>
<dbReference type="InterPro" id="IPR003029">
    <property type="entry name" value="S1_domain"/>
</dbReference>
<protein>
    <recommendedName>
        <fullName evidence="6">S1 motif domain-containing protein</fullName>
    </recommendedName>
</protein>
<dbReference type="Gene3D" id="2.40.50.140">
    <property type="entry name" value="Nucleic acid-binding proteins"/>
    <property type="match status" value="1"/>
</dbReference>
<dbReference type="Pfam" id="PF00575">
    <property type="entry name" value="S1"/>
    <property type="match status" value="1"/>
</dbReference>
<sequence length="177" mass="20058">MFYLKTLEKDFMLEPKDLGPGLKETIKRRLTQMMEGTLEPDLGFVIALVGLDDQHIRPGRIEYETGQVEVWVKFTVMLFRPFRNEILDAQVTTVTDMGFFADAGPVQGIYVNKHQMPQDYGFDAQDNVWRTSDMEVEIRPGCGVRMRVVGVDITPGRMNVVGSIMDDYTGLISGETD</sequence>
<evidence type="ECO:0000256" key="1">
    <source>
        <dbReference type="ARBA" id="ARBA00004123"/>
    </source>
</evidence>
<evidence type="ECO:0000313" key="8">
    <source>
        <dbReference type="Proteomes" id="UP000355283"/>
    </source>
</evidence>
<reference evidence="7 8" key="1">
    <citation type="submission" date="2019-01" db="EMBL/GenBank/DDBJ databases">
        <title>Nuclear Genome Assembly of the Microalgal Biofuel strain Nannochloropsis salina CCMP1776.</title>
        <authorList>
            <person name="Hovde B."/>
        </authorList>
    </citation>
    <scope>NUCLEOTIDE SEQUENCE [LARGE SCALE GENOMIC DNA]</scope>
    <source>
        <strain evidence="7 8">CCMP1776</strain>
    </source>
</reference>
<dbReference type="OrthoDB" id="1162399at2759"/>
<dbReference type="SUPFAM" id="SSF50249">
    <property type="entry name" value="Nucleic acid-binding proteins"/>
    <property type="match status" value="1"/>
</dbReference>
<dbReference type="PANTHER" id="PTHR12709">
    <property type="entry name" value="DNA-DIRECTED RNA POLYMERASE II, III"/>
    <property type="match status" value="1"/>
</dbReference>
<dbReference type="GO" id="GO:0006367">
    <property type="term" value="P:transcription initiation at RNA polymerase II promoter"/>
    <property type="evidence" value="ECO:0007669"/>
    <property type="project" value="TreeGrafter"/>
</dbReference>
<proteinExistence type="inferred from homology"/>